<protein>
    <submittedName>
        <fullName evidence="1">Uncharacterized protein</fullName>
    </submittedName>
</protein>
<evidence type="ECO:0000313" key="1">
    <source>
        <dbReference type="EMBL" id="OEH85173.1"/>
    </source>
</evidence>
<comment type="caution">
    <text evidence="1">The sequence shown here is derived from an EMBL/GenBank/DDBJ whole genome shotgun (WGS) entry which is preliminary data.</text>
</comment>
<dbReference type="EMBL" id="MJAT01000033">
    <property type="protein sequence ID" value="OEH85173.1"/>
    <property type="molecule type" value="Genomic_DNA"/>
</dbReference>
<evidence type="ECO:0000313" key="2">
    <source>
        <dbReference type="Proteomes" id="UP000095255"/>
    </source>
</evidence>
<dbReference type="AlphaFoldDB" id="A0A1E5L591"/>
<accession>A0A1E5L591</accession>
<keyword evidence="2" id="KW-1185">Reference proteome</keyword>
<reference evidence="1 2" key="1">
    <citation type="submission" date="2016-09" db="EMBL/GenBank/DDBJ databases">
        <title>Desulfuribacillus arsenicus sp. nov., an obligately anaerobic, dissimilatory arsenic- and antimonate-reducing bacterium isolated from anoxic sediments.</title>
        <authorList>
            <person name="Abin C.A."/>
            <person name="Hollibaugh J.T."/>
        </authorList>
    </citation>
    <scope>NUCLEOTIDE SEQUENCE [LARGE SCALE GENOMIC DNA]</scope>
    <source>
        <strain evidence="1 2">MLFW-2</strain>
    </source>
</reference>
<name>A0A1E5L591_9FIRM</name>
<sequence length="78" mass="9158">MTTTVDLIERGYFPQELPPLFQLIYSQNYRCYSLQAIVELKEADIFLMTYLDLSSKDVIYLFLIPLHHIKLCEAIEAN</sequence>
<gene>
    <name evidence="1" type="ORF">BHU72_06065</name>
</gene>
<dbReference type="Proteomes" id="UP000095255">
    <property type="component" value="Unassembled WGS sequence"/>
</dbReference>
<organism evidence="1 2">
    <name type="scientific">Desulfuribacillus stibiiarsenatis</name>
    <dbReference type="NCBI Taxonomy" id="1390249"/>
    <lineage>
        <taxon>Bacteria</taxon>
        <taxon>Bacillati</taxon>
        <taxon>Bacillota</taxon>
        <taxon>Desulfuribacillia</taxon>
        <taxon>Desulfuribacillales</taxon>
        <taxon>Desulfuribacillaceae</taxon>
        <taxon>Desulfuribacillus</taxon>
    </lineage>
</organism>
<proteinExistence type="predicted"/>